<evidence type="ECO:0000256" key="6">
    <source>
        <dbReference type="ARBA" id="ARBA00022833"/>
    </source>
</evidence>
<dbReference type="GO" id="GO:0012505">
    <property type="term" value="C:endomembrane system"/>
    <property type="evidence" value="ECO:0007669"/>
    <property type="project" value="UniProtKB-SubCell"/>
</dbReference>
<evidence type="ECO:0000256" key="3">
    <source>
        <dbReference type="ARBA" id="ARBA00022692"/>
    </source>
</evidence>
<evidence type="ECO:0000259" key="13">
    <source>
        <dbReference type="PROSITE" id="PS50089"/>
    </source>
</evidence>
<dbReference type="STRING" id="46731.A0A3M6TJT9"/>
<evidence type="ECO:0000256" key="12">
    <source>
        <dbReference type="SAM" id="Phobius"/>
    </source>
</evidence>
<feature type="non-terminal residue" evidence="14">
    <location>
        <position position="1"/>
    </location>
</feature>
<dbReference type="InterPro" id="IPR018957">
    <property type="entry name" value="Znf_C3HC4_RING-type"/>
</dbReference>
<dbReference type="EMBL" id="RCHS01003461">
    <property type="protein sequence ID" value="RMX41677.1"/>
    <property type="molecule type" value="Genomic_DNA"/>
</dbReference>
<dbReference type="PROSITE" id="PS50089">
    <property type="entry name" value="ZF_RING_2"/>
    <property type="match status" value="1"/>
</dbReference>
<evidence type="ECO:0000256" key="9">
    <source>
        <dbReference type="ARBA" id="ARBA00030110"/>
    </source>
</evidence>
<accession>A0A3M6TJT9</accession>
<keyword evidence="4" id="KW-0479">Metal-binding</keyword>
<feature type="transmembrane region" description="Helical" evidence="12">
    <location>
        <begin position="31"/>
        <end position="49"/>
    </location>
</feature>
<keyword evidence="6" id="KW-0862">Zinc</keyword>
<comment type="subcellular location">
    <subcellularLocation>
        <location evidence="1">Endomembrane system</location>
        <topology evidence="1">Multi-pass membrane protein</topology>
    </subcellularLocation>
</comment>
<evidence type="ECO:0000313" key="15">
    <source>
        <dbReference type="Proteomes" id="UP000275408"/>
    </source>
</evidence>
<protein>
    <recommendedName>
        <fullName evidence="2">E3 ubiquitin-protein ligase RNF170</fullName>
    </recommendedName>
    <alternativeName>
        <fullName evidence="10">RING finger protein 170</fullName>
    </alternativeName>
    <alternativeName>
        <fullName evidence="9">RING-type E3 ubiquitin transferase RNF170</fullName>
    </alternativeName>
</protein>
<dbReference type="GO" id="GO:0061630">
    <property type="term" value="F:ubiquitin protein ligase activity"/>
    <property type="evidence" value="ECO:0007669"/>
    <property type="project" value="InterPro"/>
</dbReference>
<keyword evidence="3 12" id="KW-0812">Transmembrane</keyword>
<dbReference type="InterPro" id="IPR017907">
    <property type="entry name" value="Znf_RING_CS"/>
</dbReference>
<evidence type="ECO:0000256" key="11">
    <source>
        <dbReference type="PROSITE-ProRule" id="PRU00175"/>
    </source>
</evidence>
<feature type="transmembrane region" description="Helical" evidence="12">
    <location>
        <begin position="205"/>
        <end position="230"/>
    </location>
</feature>
<gene>
    <name evidence="14" type="ORF">pdam_00015857</name>
</gene>
<name>A0A3M6TJT9_POCDA</name>
<dbReference type="PANTHER" id="PTHR22894">
    <property type="entry name" value="RING-TYPE DOMAIN-CONTAINING PROTEIN"/>
    <property type="match status" value="1"/>
</dbReference>
<keyword evidence="15" id="KW-1185">Reference proteome</keyword>
<evidence type="ECO:0000256" key="2">
    <source>
        <dbReference type="ARBA" id="ARBA00014068"/>
    </source>
</evidence>
<dbReference type="OrthoDB" id="6020240at2759"/>
<organism evidence="14 15">
    <name type="scientific">Pocillopora damicornis</name>
    <name type="common">Cauliflower coral</name>
    <name type="synonym">Millepora damicornis</name>
    <dbReference type="NCBI Taxonomy" id="46731"/>
    <lineage>
        <taxon>Eukaryota</taxon>
        <taxon>Metazoa</taxon>
        <taxon>Cnidaria</taxon>
        <taxon>Anthozoa</taxon>
        <taxon>Hexacorallia</taxon>
        <taxon>Scleractinia</taxon>
        <taxon>Astrocoeniina</taxon>
        <taxon>Pocilloporidae</taxon>
        <taxon>Pocillopora</taxon>
    </lineage>
</organism>
<evidence type="ECO:0000313" key="14">
    <source>
        <dbReference type="EMBL" id="RMX41677.1"/>
    </source>
</evidence>
<dbReference type="GO" id="GO:0008270">
    <property type="term" value="F:zinc ion binding"/>
    <property type="evidence" value="ECO:0007669"/>
    <property type="project" value="UniProtKB-KW"/>
</dbReference>
<keyword evidence="7 12" id="KW-1133">Transmembrane helix</keyword>
<dbReference type="Gene3D" id="3.30.40.10">
    <property type="entry name" value="Zinc/RING finger domain, C3HC4 (zinc finger)"/>
    <property type="match status" value="1"/>
</dbReference>
<dbReference type="AlphaFoldDB" id="A0A3M6TJT9"/>
<dbReference type="InterPro" id="IPR038896">
    <property type="entry name" value="RNF170"/>
</dbReference>
<dbReference type="SMART" id="SM00184">
    <property type="entry name" value="RING"/>
    <property type="match status" value="1"/>
</dbReference>
<comment type="caution">
    <text evidence="14">The sequence shown here is derived from an EMBL/GenBank/DDBJ whole genome shotgun (WGS) entry which is preliminary data.</text>
</comment>
<dbReference type="Pfam" id="PF00097">
    <property type="entry name" value="zf-C3HC4"/>
    <property type="match status" value="1"/>
</dbReference>
<dbReference type="Proteomes" id="UP000275408">
    <property type="component" value="Unassembled WGS sequence"/>
</dbReference>
<dbReference type="SUPFAM" id="SSF57850">
    <property type="entry name" value="RING/U-box"/>
    <property type="match status" value="1"/>
</dbReference>
<keyword evidence="8 12" id="KW-0472">Membrane</keyword>
<reference evidence="14 15" key="1">
    <citation type="journal article" date="2018" name="Sci. Rep.">
        <title>Comparative analysis of the Pocillopora damicornis genome highlights role of immune system in coral evolution.</title>
        <authorList>
            <person name="Cunning R."/>
            <person name="Bay R.A."/>
            <person name="Gillette P."/>
            <person name="Baker A.C."/>
            <person name="Traylor-Knowles N."/>
        </authorList>
    </citation>
    <scope>NUCLEOTIDE SEQUENCE [LARGE SCALE GENOMIC DNA]</scope>
    <source>
        <strain evidence="14">RSMAS</strain>
        <tissue evidence="14">Whole animal</tissue>
    </source>
</reference>
<evidence type="ECO:0000256" key="8">
    <source>
        <dbReference type="ARBA" id="ARBA00023136"/>
    </source>
</evidence>
<sequence length="277" mass="31599">KEVMALMLLFDLINFRFHARGTIVEGVGDEVLIGLASTLGLIALVSILYNTQGQRNIHPLQEEHVRVVRDRLGVRREGSDTGANDDPVLPDSPPVTYSTDRRCPVCLTDTKFCTTTNCGHVFCAPCIITYWRYGRWLGAINCPVCRQQVTILFSNFSEEDRALPEAVQHRHDMNEYNRRYSGIPRPWMDYIYDLPTLLHQLFTELFSVGGLVWVLRLRIILCFCAAALYFVSPLDIIPESVFGFLGLLDDVLIILLVLVYVTEMYRRVIANRAEQPM</sequence>
<dbReference type="InterPro" id="IPR001841">
    <property type="entry name" value="Znf_RING"/>
</dbReference>
<proteinExistence type="predicted"/>
<dbReference type="CDD" id="cd16553">
    <property type="entry name" value="RING-HC_RNF170"/>
    <property type="match status" value="1"/>
</dbReference>
<evidence type="ECO:0000256" key="5">
    <source>
        <dbReference type="ARBA" id="ARBA00022771"/>
    </source>
</evidence>
<dbReference type="PROSITE" id="PS00518">
    <property type="entry name" value="ZF_RING_1"/>
    <property type="match status" value="1"/>
</dbReference>
<evidence type="ECO:0000256" key="10">
    <source>
        <dbReference type="ARBA" id="ARBA00031107"/>
    </source>
</evidence>
<feature type="domain" description="RING-type" evidence="13">
    <location>
        <begin position="103"/>
        <end position="146"/>
    </location>
</feature>
<dbReference type="Pfam" id="PF06803">
    <property type="entry name" value="DUF1232"/>
    <property type="match status" value="1"/>
</dbReference>
<dbReference type="InterPro" id="IPR010652">
    <property type="entry name" value="DUF1232"/>
</dbReference>
<dbReference type="InterPro" id="IPR013083">
    <property type="entry name" value="Znf_RING/FYVE/PHD"/>
</dbReference>
<evidence type="ECO:0000256" key="1">
    <source>
        <dbReference type="ARBA" id="ARBA00004127"/>
    </source>
</evidence>
<evidence type="ECO:0000256" key="4">
    <source>
        <dbReference type="ARBA" id="ARBA00022723"/>
    </source>
</evidence>
<evidence type="ECO:0000256" key="7">
    <source>
        <dbReference type="ARBA" id="ARBA00022989"/>
    </source>
</evidence>
<feature type="transmembrane region" description="Helical" evidence="12">
    <location>
        <begin position="242"/>
        <end position="262"/>
    </location>
</feature>
<keyword evidence="5 11" id="KW-0863">Zinc-finger</keyword>
<dbReference type="PANTHER" id="PTHR22894:SF5">
    <property type="entry name" value="RING-TYPE DOMAIN-CONTAINING PROTEIN"/>
    <property type="match status" value="1"/>
</dbReference>